<dbReference type="InterPro" id="IPR006439">
    <property type="entry name" value="HAD-SF_hydro_IA"/>
</dbReference>
<dbReference type="RefSeq" id="WP_343864068.1">
    <property type="nucleotide sequence ID" value="NZ_BAAACX010000018.1"/>
</dbReference>
<proteinExistence type="predicted"/>
<dbReference type="Gene3D" id="3.40.50.1000">
    <property type="entry name" value="HAD superfamily/HAD-like"/>
    <property type="match status" value="1"/>
</dbReference>
<dbReference type="PANTHER" id="PTHR43316:SF3">
    <property type="entry name" value="HALOACID DEHALOGENASE, TYPE II (AFU_ORTHOLOGUE AFUA_2G07750)-RELATED"/>
    <property type="match status" value="1"/>
</dbReference>
<keyword evidence="3" id="KW-1185">Reference proteome</keyword>
<gene>
    <name evidence="2" type="ORF">GCM10008933_39430</name>
</gene>
<evidence type="ECO:0000256" key="1">
    <source>
        <dbReference type="ARBA" id="ARBA00022801"/>
    </source>
</evidence>
<organism evidence="2 3">
    <name type="scientific">Paenibacillus motobuensis</name>
    <dbReference type="NCBI Taxonomy" id="295324"/>
    <lineage>
        <taxon>Bacteria</taxon>
        <taxon>Bacillati</taxon>
        <taxon>Bacillota</taxon>
        <taxon>Bacilli</taxon>
        <taxon>Bacillales</taxon>
        <taxon>Paenibacillaceae</taxon>
        <taxon>Paenibacillus</taxon>
    </lineage>
</organism>
<dbReference type="NCBIfam" id="TIGR01549">
    <property type="entry name" value="HAD-SF-IA-v1"/>
    <property type="match status" value="1"/>
</dbReference>
<dbReference type="InterPro" id="IPR023214">
    <property type="entry name" value="HAD_sf"/>
</dbReference>
<dbReference type="Gene3D" id="1.20.120.1600">
    <property type="match status" value="1"/>
</dbReference>
<name>A0ABN0YQE0_9BACL</name>
<sequence length="224" mass="26745">MSTIQVISLDMFQTLVNLNNRFLSMWRRILKDRYNASEARILQAKLIEQYNVVAKRMRENHQFVLTRDIYKECFDELLPSLGIPFNCFEAIDILVQEHRRAELYEETLDFLEFILKNYQVCIVSDTDEDMLPRFFEDYRIPLFSSEKYRSYKNDHDNSMFQEIIKYYDIEPARILHIGDTMSDVVGAQRAGIQACWINRQQASWTLEATPDYTIRNLNEIRDLL</sequence>
<keyword evidence="1" id="KW-0378">Hydrolase</keyword>
<evidence type="ECO:0008006" key="4">
    <source>
        <dbReference type="Google" id="ProtNLM"/>
    </source>
</evidence>
<reference evidence="2 3" key="1">
    <citation type="journal article" date="2019" name="Int. J. Syst. Evol. Microbiol.">
        <title>The Global Catalogue of Microorganisms (GCM) 10K type strain sequencing project: providing services to taxonomists for standard genome sequencing and annotation.</title>
        <authorList>
            <consortium name="The Broad Institute Genomics Platform"/>
            <consortium name="The Broad Institute Genome Sequencing Center for Infectious Disease"/>
            <person name="Wu L."/>
            <person name="Ma J."/>
        </authorList>
    </citation>
    <scope>NUCLEOTIDE SEQUENCE [LARGE SCALE GENOMIC DNA]</scope>
    <source>
        <strain evidence="2 3">JCM 12774</strain>
    </source>
</reference>
<dbReference type="InterPro" id="IPR051540">
    <property type="entry name" value="S-2-haloacid_dehalogenase"/>
</dbReference>
<evidence type="ECO:0000313" key="2">
    <source>
        <dbReference type="EMBL" id="GAA0405249.1"/>
    </source>
</evidence>
<protein>
    <recommendedName>
        <fullName evidence="4">Haloacid dehalogenase</fullName>
    </recommendedName>
</protein>
<dbReference type="EMBL" id="BAAACX010000018">
    <property type="protein sequence ID" value="GAA0405249.1"/>
    <property type="molecule type" value="Genomic_DNA"/>
</dbReference>
<comment type="caution">
    <text evidence="2">The sequence shown here is derived from an EMBL/GenBank/DDBJ whole genome shotgun (WGS) entry which is preliminary data.</text>
</comment>
<dbReference type="Proteomes" id="UP001500340">
    <property type="component" value="Unassembled WGS sequence"/>
</dbReference>
<dbReference type="SUPFAM" id="SSF56784">
    <property type="entry name" value="HAD-like"/>
    <property type="match status" value="1"/>
</dbReference>
<accession>A0ABN0YQE0</accession>
<dbReference type="Pfam" id="PF00702">
    <property type="entry name" value="Hydrolase"/>
    <property type="match status" value="1"/>
</dbReference>
<evidence type="ECO:0000313" key="3">
    <source>
        <dbReference type="Proteomes" id="UP001500340"/>
    </source>
</evidence>
<dbReference type="InterPro" id="IPR036412">
    <property type="entry name" value="HAD-like_sf"/>
</dbReference>
<dbReference type="PANTHER" id="PTHR43316">
    <property type="entry name" value="HYDROLASE, HALOACID DELAHOGENASE-RELATED"/>
    <property type="match status" value="1"/>
</dbReference>